<dbReference type="InterPro" id="IPR002884">
    <property type="entry name" value="P_dom"/>
</dbReference>
<dbReference type="InterPro" id="IPR036852">
    <property type="entry name" value="Peptidase_S8/S53_dom_sf"/>
</dbReference>
<evidence type="ECO:0000256" key="2">
    <source>
        <dbReference type="ARBA" id="ARBA00022670"/>
    </source>
</evidence>
<dbReference type="InterPro" id="IPR023827">
    <property type="entry name" value="Peptidase_S8_Asp-AS"/>
</dbReference>
<dbReference type="PROSITE" id="PS00138">
    <property type="entry name" value="SUBTILASE_SER"/>
    <property type="match status" value="1"/>
</dbReference>
<dbReference type="Proteomes" id="UP000837857">
    <property type="component" value="Chromosome 19"/>
</dbReference>
<dbReference type="InterPro" id="IPR032815">
    <property type="entry name" value="S8_pro-domain"/>
</dbReference>
<dbReference type="PROSITE" id="PS51829">
    <property type="entry name" value="P_HOMO_B"/>
    <property type="match status" value="1"/>
</dbReference>
<proteinExistence type="inferred from homology"/>
<evidence type="ECO:0000256" key="9">
    <source>
        <dbReference type="ARBA" id="ARBA00023180"/>
    </source>
</evidence>
<dbReference type="PRINTS" id="PR00723">
    <property type="entry name" value="SUBTILISIN"/>
</dbReference>
<comment type="similarity">
    <text evidence="1">Belongs to the peptidase S8 family. Furin subfamily.</text>
</comment>
<accession>A0ABN8I8L2</accession>
<evidence type="ECO:0000256" key="5">
    <source>
        <dbReference type="ARBA" id="ARBA00022801"/>
    </source>
</evidence>
<dbReference type="InterPro" id="IPR023828">
    <property type="entry name" value="Peptidase_S8_Ser-AS"/>
</dbReference>
<dbReference type="InterPro" id="IPR000209">
    <property type="entry name" value="Peptidase_S8/S53_dom"/>
</dbReference>
<dbReference type="Gene3D" id="3.40.50.200">
    <property type="entry name" value="Peptidase S8/S53 domain"/>
    <property type="match status" value="1"/>
</dbReference>
<feature type="compositionally biased region" description="Basic and acidic residues" evidence="11">
    <location>
        <begin position="280"/>
        <end position="293"/>
    </location>
</feature>
<organism evidence="13 14">
    <name type="scientific">Iphiclides podalirius</name>
    <name type="common">scarce swallowtail</name>
    <dbReference type="NCBI Taxonomy" id="110791"/>
    <lineage>
        <taxon>Eukaryota</taxon>
        <taxon>Metazoa</taxon>
        <taxon>Ecdysozoa</taxon>
        <taxon>Arthropoda</taxon>
        <taxon>Hexapoda</taxon>
        <taxon>Insecta</taxon>
        <taxon>Pterygota</taxon>
        <taxon>Neoptera</taxon>
        <taxon>Endopterygota</taxon>
        <taxon>Lepidoptera</taxon>
        <taxon>Glossata</taxon>
        <taxon>Ditrysia</taxon>
        <taxon>Papilionoidea</taxon>
        <taxon>Papilionidae</taxon>
        <taxon>Papilioninae</taxon>
        <taxon>Iphiclides</taxon>
    </lineage>
</organism>
<evidence type="ECO:0000256" key="3">
    <source>
        <dbReference type="ARBA" id="ARBA00022685"/>
    </source>
</evidence>
<feature type="active site" description="Charge relay system" evidence="10">
    <location>
        <position position="299"/>
    </location>
</feature>
<dbReference type="CDD" id="cd04059">
    <property type="entry name" value="Peptidases_S8_Protein_convertases_Kexins_Furin-like"/>
    <property type="match status" value="1"/>
</dbReference>
<dbReference type="PANTHER" id="PTHR42884:SF14">
    <property type="entry name" value="NEUROENDOCRINE CONVERTASE 1"/>
    <property type="match status" value="1"/>
</dbReference>
<dbReference type="InterPro" id="IPR038466">
    <property type="entry name" value="S8_pro-domain_sf"/>
</dbReference>
<dbReference type="InterPro" id="IPR022398">
    <property type="entry name" value="Peptidase_S8_His-AS"/>
</dbReference>
<dbReference type="SUPFAM" id="SSF54897">
    <property type="entry name" value="Protease propeptides/inhibitors"/>
    <property type="match status" value="1"/>
</dbReference>
<keyword evidence="7" id="KW-0106">Calcium</keyword>
<dbReference type="SUPFAM" id="SSF49785">
    <property type="entry name" value="Galactose-binding domain-like"/>
    <property type="match status" value="1"/>
</dbReference>
<evidence type="ECO:0000313" key="14">
    <source>
        <dbReference type="Proteomes" id="UP000837857"/>
    </source>
</evidence>
<feature type="non-terminal residue" evidence="13">
    <location>
        <position position="755"/>
    </location>
</feature>
<dbReference type="Pfam" id="PF01483">
    <property type="entry name" value="P_proprotein"/>
    <property type="match status" value="1"/>
</dbReference>
<keyword evidence="8" id="KW-0865">Zymogen</keyword>
<dbReference type="PROSITE" id="PS51892">
    <property type="entry name" value="SUBTILASE"/>
    <property type="match status" value="1"/>
</dbReference>
<protein>
    <recommendedName>
        <fullName evidence="12">P/Homo B domain-containing protein</fullName>
    </recommendedName>
</protein>
<evidence type="ECO:0000256" key="6">
    <source>
        <dbReference type="ARBA" id="ARBA00022825"/>
    </source>
</evidence>
<dbReference type="PANTHER" id="PTHR42884">
    <property type="entry name" value="PROPROTEIN CONVERTASE SUBTILISIN/KEXIN-RELATED"/>
    <property type="match status" value="1"/>
</dbReference>
<evidence type="ECO:0000256" key="11">
    <source>
        <dbReference type="SAM" id="MobiDB-lite"/>
    </source>
</evidence>
<dbReference type="Gene3D" id="3.30.70.850">
    <property type="entry name" value="Peptidase S8, pro-domain"/>
    <property type="match status" value="1"/>
</dbReference>
<dbReference type="Pfam" id="PF00082">
    <property type="entry name" value="Peptidase_S8"/>
    <property type="match status" value="1"/>
</dbReference>
<dbReference type="InterPro" id="IPR008979">
    <property type="entry name" value="Galactose-bd-like_sf"/>
</dbReference>
<evidence type="ECO:0000256" key="7">
    <source>
        <dbReference type="ARBA" id="ARBA00022837"/>
    </source>
</evidence>
<keyword evidence="3" id="KW-0165">Cleavage on pair of basic residues</keyword>
<keyword evidence="5 10" id="KW-0378">Hydrolase</keyword>
<feature type="region of interest" description="Disordered" evidence="11">
    <location>
        <begin position="272"/>
        <end position="299"/>
    </location>
</feature>
<keyword evidence="2 10" id="KW-0645">Protease</keyword>
<reference evidence="13" key="1">
    <citation type="submission" date="2022-03" db="EMBL/GenBank/DDBJ databases">
        <authorList>
            <person name="Martin H S."/>
        </authorList>
    </citation>
    <scope>NUCLEOTIDE SEQUENCE</scope>
</reference>
<keyword evidence="4" id="KW-0732">Signal</keyword>
<dbReference type="PROSITE" id="PS00136">
    <property type="entry name" value="SUBTILASE_ASP"/>
    <property type="match status" value="1"/>
</dbReference>
<feature type="domain" description="P/Homo B" evidence="12">
    <location>
        <begin position="549"/>
        <end position="682"/>
    </location>
</feature>
<gene>
    <name evidence="13" type="ORF">IPOD504_LOCUS6598</name>
</gene>
<evidence type="ECO:0000259" key="12">
    <source>
        <dbReference type="PROSITE" id="PS51829"/>
    </source>
</evidence>
<feature type="active site" description="Charge relay system" evidence="10">
    <location>
        <position position="473"/>
    </location>
</feature>
<keyword evidence="6 10" id="KW-0720">Serine protease</keyword>
<dbReference type="SUPFAM" id="SSF52743">
    <property type="entry name" value="Subtilisin-like"/>
    <property type="match status" value="1"/>
</dbReference>
<keyword evidence="9" id="KW-0325">Glycoprotein</keyword>
<dbReference type="PROSITE" id="PS00137">
    <property type="entry name" value="SUBTILASE_HIS"/>
    <property type="match status" value="1"/>
</dbReference>
<dbReference type="EMBL" id="OW152831">
    <property type="protein sequence ID" value="CAH2049099.1"/>
    <property type="molecule type" value="Genomic_DNA"/>
</dbReference>
<evidence type="ECO:0000256" key="4">
    <source>
        <dbReference type="ARBA" id="ARBA00022729"/>
    </source>
</evidence>
<evidence type="ECO:0000256" key="10">
    <source>
        <dbReference type="PROSITE-ProRule" id="PRU01240"/>
    </source>
</evidence>
<evidence type="ECO:0000313" key="13">
    <source>
        <dbReference type="EMBL" id="CAH2049099.1"/>
    </source>
</evidence>
<keyword evidence="14" id="KW-1185">Reference proteome</keyword>
<dbReference type="Gene3D" id="2.60.120.260">
    <property type="entry name" value="Galactose-binding domain-like"/>
    <property type="match status" value="1"/>
</dbReference>
<sequence length="755" mass="84021">MMDLLNVVWIGHKMVINELKTFCLRLGELWKPLAPRADPEIDSSACRDGVSSAVSMDDYAYTANGDHEAENTELCLMKIGRREHGYYGVHSGLETSKQLLDEWTAEVEGGEQVAQLIALELGYEFGGPVLGFPNTYTYRAYGHSKHRRTPAGRVTSLAADRRIVWAEQSFVKSRVKRYPISNSDIELQRVKRIEDMNVSTEHRKKREVINNFNDELWGYQWYLQDTRTNENLPRLDLNVLSVYRMGYDGRGVRVSVLDDGVEHNHTDLRANYDPEISWDSNDHDPDPYPRQEAHNGNSHGTRCAGEIAMTANNGKCGVGVAFRASVGGVRMLDGRITDRVEGEAIGYAWDKVDIYSASWGPNDDGRTIEGPGRLAVEAFKRGVTKGRGGKGSIYVWANGNGGGHNDNCNCDGYSSSIYTISIGSASQQGLFPWYGEICSSTLATAYSSGAYKDQKIATTDTNDSCTLKHTGTSAAAPLAAGIIALALQANPNLTWRDVQHLIVWTSEYAPLSHNPGWQVNGAGFRFDVRFGFGLLNAGALVKAALDWHNVPEKDACRYDALPTSGRDSIISSKEIFEVTVTVENCAVNYIEHVELILNAKYSRRGALEIYLVSPQGTKVQILSARPRDTSTAGFVNWPLTSVATWGERADGVWRLIVEDRTEEQNIGQVGPIRLVIHGTKDIPNHMRDGPRKYNYGYNEELHDTLDFYDIDDPFVNELETQDNVSVGRVGPIPETLIELEEELERKHHSQSFMTP</sequence>
<dbReference type="Pfam" id="PF16470">
    <property type="entry name" value="S8_pro-domain"/>
    <property type="match status" value="1"/>
</dbReference>
<feature type="active site" description="Charge relay system" evidence="10">
    <location>
        <position position="258"/>
    </location>
</feature>
<evidence type="ECO:0000256" key="8">
    <source>
        <dbReference type="ARBA" id="ARBA00023145"/>
    </source>
</evidence>
<dbReference type="InterPro" id="IPR034182">
    <property type="entry name" value="Kexin/furin"/>
</dbReference>
<name>A0ABN8I8L2_9NEOP</name>
<dbReference type="InterPro" id="IPR015500">
    <property type="entry name" value="Peptidase_S8_subtilisin-rel"/>
</dbReference>
<evidence type="ECO:0000256" key="1">
    <source>
        <dbReference type="ARBA" id="ARBA00005325"/>
    </source>
</evidence>